<feature type="compositionally biased region" description="Basic and acidic residues" evidence="1">
    <location>
        <begin position="56"/>
        <end position="68"/>
    </location>
</feature>
<protein>
    <recommendedName>
        <fullName evidence="5">Secreted protein</fullName>
    </recommendedName>
</protein>
<keyword evidence="2" id="KW-0732">Signal</keyword>
<evidence type="ECO:0000256" key="1">
    <source>
        <dbReference type="SAM" id="MobiDB-lite"/>
    </source>
</evidence>
<organism evidence="3 4">
    <name type="scientific">Cirrhinus mrigala</name>
    <name type="common">Mrigala</name>
    <dbReference type="NCBI Taxonomy" id="683832"/>
    <lineage>
        <taxon>Eukaryota</taxon>
        <taxon>Metazoa</taxon>
        <taxon>Chordata</taxon>
        <taxon>Craniata</taxon>
        <taxon>Vertebrata</taxon>
        <taxon>Euteleostomi</taxon>
        <taxon>Actinopterygii</taxon>
        <taxon>Neopterygii</taxon>
        <taxon>Teleostei</taxon>
        <taxon>Ostariophysi</taxon>
        <taxon>Cypriniformes</taxon>
        <taxon>Cyprinidae</taxon>
        <taxon>Labeoninae</taxon>
        <taxon>Labeonini</taxon>
        <taxon>Cirrhinus</taxon>
    </lineage>
</organism>
<gene>
    <name evidence="3" type="ORF">M9458_022319</name>
</gene>
<evidence type="ECO:0008006" key="5">
    <source>
        <dbReference type="Google" id="ProtNLM"/>
    </source>
</evidence>
<feature type="chain" id="PRO_5044786126" description="Secreted protein" evidence="2">
    <location>
        <begin position="25"/>
        <end position="68"/>
    </location>
</feature>
<feature type="compositionally biased region" description="Acidic residues" evidence="1">
    <location>
        <begin position="24"/>
        <end position="40"/>
    </location>
</feature>
<comment type="caution">
    <text evidence="3">The sequence shown here is derived from an EMBL/GenBank/DDBJ whole genome shotgun (WGS) entry which is preliminary data.</text>
</comment>
<evidence type="ECO:0000313" key="4">
    <source>
        <dbReference type="Proteomes" id="UP001529510"/>
    </source>
</evidence>
<dbReference type="Proteomes" id="UP001529510">
    <property type="component" value="Unassembled WGS sequence"/>
</dbReference>
<feature type="region of interest" description="Disordered" evidence="1">
    <location>
        <begin position="20"/>
        <end position="68"/>
    </location>
</feature>
<evidence type="ECO:0000313" key="3">
    <source>
        <dbReference type="EMBL" id="KAL0182944.1"/>
    </source>
</evidence>
<keyword evidence="4" id="KW-1185">Reference proteome</keyword>
<name>A0ABD0Q9L2_CIRMR</name>
<reference evidence="3 4" key="1">
    <citation type="submission" date="2024-05" db="EMBL/GenBank/DDBJ databases">
        <title>Genome sequencing and assembly of Indian major carp, Cirrhinus mrigala (Hamilton, 1822).</title>
        <authorList>
            <person name="Mohindra V."/>
            <person name="Chowdhury L.M."/>
            <person name="Lal K."/>
            <person name="Jena J.K."/>
        </authorList>
    </citation>
    <scope>NUCLEOTIDE SEQUENCE [LARGE SCALE GENOMIC DNA]</scope>
    <source>
        <strain evidence="3">CM1030</strain>
        <tissue evidence="3">Blood</tissue>
    </source>
</reference>
<evidence type="ECO:0000256" key="2">
    <source>
        <dbReference type="SAM" id="SignalP"/>
    </source>
</evidence>
<dbReference type="AlphaFoldDB" id="A0ABD0Q9L2"/>
<dbReference type="EMBL" id="JAMKFB020000010">
    <property type="protein sequence ID" value="KAL0182944.1"/>
    <property type="molecule type" value="Genomic_DNA"/>
</dbReference>
<feature type="signal peptide" evidence="2">
    <location>
        <begin position="1"/>
        <end position="24"/>
    </location>
</feature>
<proteinExistence type="predicted"/>
<feature type="non-terminal residue" evidence="3">
    <location>
        <position position="68"/>
    </location>
</feature>
<sequence length="68" mass="7264">MTAWTHSTGFCAAMAAHACTSAAADDDDDEDDDDDGDEVEENRTPFPRPATPALLDPRRAEGRTRGGL</sequence>
<accession>A0ABD0Q9L2</accession>